<dbReference type="GO" id="GO:0016758">
    <property type="term" value="F:hexosyltransferase activity"/>
    <property type="evidence" value="ECO:0007669"/>
    <property type="project" value="InterPro"/>
</dbReference>
<evidence type="ECO:0000259" key="4">
    <source>
        <dbReference type="Pfam" id="PF06722"/>
    </source>
</evidence>
<dbReference type="InterPro" id="IPR006326">
    <property type="entry name" value="UDPGT_MGT-like"/>
</dbReference>
<name>A0A7M2TBQ2_STRCW</name>
<dbReference type="PANTHER" id="PTHR48050">
    <property type="entry name" value="STEROL 3-BETA-GLUCOSYLTRANSFERASE"/>
    <property type="match status" value="1"/>
</dbReference>
<evidence type="ECO:0000313" key="6">
    <source>
        <dbReference type="Proteomes" id="UP000594008"/>
    </source>
</evidence>
<feature type="compositionally biased region" description="Gly residues" evidence="3">
    <location>
        <begin position="408"/>
        <end position="424"/>
    </location>
</feature>
<dbReference type="Proteomes" id="UP000594008">
    <property type="component" value="Chromosome"/>
</dbReference>
<dbReference type="InterPro" id="IPR002213">
    <property type="entry name" value="UDP_glucos_trans"/>
</dbReference>
<dbReference type="InterPro" id="IPR050426">
    <property type="entry name" value="Glycosyltransferase_28"/>
</dbReference>
<keyword evidence="2 5" id="KW-0808">Transferase</keyword>
<comment type="similarity">
    <text evidence="1">Belongs to the UDP-glycosyltransferase family.</text>
</comment>
<evidence type="ECO:0000313" key="5">
    <source>
        <dbReference type="EMBL" id="QOV44771.1"/>
    </source>
</evidence>
<feature type="domain" description="Erythromycin biosynthesis protein CIII-like C-terminal" evidence="4">
    <location>
        <begin position="250"/>
        <end position="370"/>
    </location>
</feature>
<dbReference type="EMBL" id="CP063374">
    <property type="protein sequence ID" value="QOV44771.1"/>
    <property type="molecule type" value="Genomic_DNA"/>
</dbReference>
<dbReference type="NCBIfam" id="TIGR01426">
    <property type="entry name" value="MGT"/>
    <property type="match status" value="1"/>
</dbReference>
<dbReference type="KEGG" id="schf:IPT68_01750"/>
<dbReference type="GO" id="GO:0017000">
    <property type="term" value="P:antibiotic biosynthetic process"/>
    <property type="evidence" value="ECO:0007669"/>
    <property type="project" value="UniProtKB-ARBA"/>
</dbReference>
<feature type="compositionally biased region" description="Pro residues" evidence="3">
    <location>
        <begin position="425"/>
        <end position="445"/>
    </location>
</feature>
<evidence type="ECO:0000256" key="1">
    <source>
        <dbReference type="ARBA" id="ARBA00009995"/>
    </source>
</evidence>
<dbReference type="GO" id="GO:0008194">
    <property type="term" value="F:UDP-glycosyltransferase activity"/>
    <property type="evidence" value="ECO:0007669"/>
    <property type="project" value="InterPro"/>
</dbReference>
<feature type="region of interest" description="Disordered" evidence="3">
    <location>
        <begin position="392"/>
        <end position="445"/>
    </location>
</feature>
<dbReference type="SUPFAM" id="SSF53756">
    <property type="entry name" value="UDP-Glycosyltransferase/glycogen phosphorylase"/>
    <property type="match status" value="1"/>
</dbReference>
<proteinExistence type="inferred from homology"/>
<dbReference type="PANTHER" id="PTHR48050:SF13">
    <property type="entry name" value="STEROL 3-BETA-GLUCOSYLTRANSFERASE UGT80A2"/>
    <property type="match status" value="1"/>
</dbReference>
<dbReference type="Pfam" id="PF06722">
    <property type="entry name" value="EryCIII-like_C"/>
    <property type="match status" value="1"/>
</dbReference>
<gene>
    <name evidence="5" type="ORF">IPT68_01750</name>
</gene>
<dbReference type="AlphaFoldDB" id="A0A7M2TBQ2"/>
<evidence type="ECO:0000256" key="2">
    <source>
        <dbReference type="ARBA" id="ARBA00022679"/>
    </source>
</evidence>
<dbReference type="CDD" id="cd03784">
    <property type="entry name" value="GT1_Gtf-like"/>
    <property type="match status" value="1"/>
</dbReference>
<sequence>MSTIAFLNIPMHGHINPTLPIVAELVRRGHRVTYHTWPAFRQEIEATGAVVRLHPGGDFPAPDPPMPVTLMEELARTTVRLLPAVLSDLRGTPPDLVVHDNACLWGAIAARELAVPAAASFTTFAYNRSVPSPTSASWALLASAAAHARHARGYLRARRELRRRYDTRGLPPLDLGNIRQPLNLVYTSRTFQPGAEDLAPSYRFVGPSIGARPVDPSLPVEPLRDPVMYASLGTLFSADPRMLRTFATALAPLGGTVIISTGHTDPAALGPLPAQVIARHSVPQLQVLGRAALFITHGGMNSVNEALYAGVPMLVVPQGADQPLVARRVTELGAGLSLRNRDVTEDAVRALARSLLEVPRFRSAANTLAAAQRGAGGFRRAADELERYLRDSVPTDRPAPAPARGAAPGPGAGPGTGAGASPGPALGPGPGAGPAPPFHDPSPRG</sequence>
<dbReference type="Gene3D" id="3.40.50.2000">
    <property type="entry name" value="Glycogen Phosphorylase B"/>
    <property type="match status" value="2"/>
</dbReference>
<dbReference type="FunFam" id="3.40.50.2000:FF:000072">
    <property type="entry name" value="Glycosyl transferase"/>
    <property type="match status" value="1"/>
</dbReference>
<dbReference type="InterPro" id="IPR010610">
    <property type="entry name" value="EryCIII-like_C"/>
</dbReference>
<accession>A0A7M2TBQ2</accession>
<evidence type="ECO:0000256" key="3">
    <source>
        <dbReference type="SAM" id="MobiDB-lite"/>
    </source>
</evidence>
<protein>
    <submittedName>
        <fullName evidence="5">Oleandomycin glycosyltransferase</fullName>
    </submittedName>
</protein>
<dbReference type="RefSeq" id="WP_189697493.1">
    <property type="nucleotide sequence ID" value="NZ_BMTA01000005.1"/>
</dbReference>
<reference evidence="5 6" key="1">
    <citation type="submission" date="2020-10" db="EMBL/GenBank/DDBJ databases">
        <title>Streptomyces chromofuscus complate genome analysis.</title>
        <authorList>
            <person name="Anwar N."/>
        </authorList>
    </citation>
    <scope>NUCLEOTIDE SEQUENCE [LARGE SCALE GENOMIC DNA]</scope>
    <source>
        <strain evidence="5 6">DSM 40273</strain>
    </source>
</reference>
<keyword evidence="6" id="KW-1185">Reference proteome</keyword>
<organism evidence="5 6">
    <name type="scientific">Streptomyces chromofuscus</name>
    <dbReference type="NCBI Taxonomy" id="42881"/>
    <lineage>
        <taxon>Bacteria</taxon>
        <taxon>Bacillati</taxon>
        <taxon>Actinomycetota</taxon>
        <taxon>Actinomycetes</taxon>
        <taxon>Kitasatosporales</taxon>
        <taxon>Streptomycetaceae</taxon>
        <taxon>Streptomyces</taxon>
    </lineage>
</organism>